<dbReference type="OrthoDB" id="20198at2759"/>
<dbReference type="Gene3D" id="3.20.20.10">
    <property type="entry name" value="Alanine racemase"/>
    <property type="match status" value="1"/>
</dbReference>
<comment type="caution">
    <text evidence="15">The sequence shown here is derived from an EMBL/GenBank/DDBJ whole genome shotgun (WGS) entry which is preliminary data.</text>
</comment>
<dbReference type="InterPro" id="IPR042208">
    <property type="entry name" value="D-ser_dehydrat-like_sf"/>
</dbReference>
<dbReference type="Pfam" id="PF01168">
    <property type="entry name" value="Ala_racemase_N"/>
    <property type="match status" value="1"/>
</dbReference>
<comment type="cofactor">
    <cofactor evidence="2">
        <name>Zn(2+)</name>
        <dbReference type="ChEBI" id="CHEBI:29105"/>
    </cofactor>
</comment>
<dbReference type="GO" id="GO:0036088">
    <property type="term" value="P:D-serine catabolic process"/>
    <property type="evidence" value="ECO:0007669"/>
    <property type="project" value="TreeGrafter"/>
</dbReference>
<dbReference type="SUPFAM" id="SSF51419">
    <property type="entry name" value="PLP-binding barrel"/>
    <property type="match status" value="1"/>
</dbReference>
<comment type="catalytic activity">
    <reaction evidence="9">
        <text>D-serine = pyruvate + NH4(+)</text>
        <dbReference type="Rhea" id="RHEA:13977"/>
        <dbReference type="ChEBI" id="CHEBI:15361"/>
        <dbReference type="ChEBI" id="CHEBI:28938"/>
        <dbReference type="ChEBI" id="CHEBI:35247"/>
        <dbReference type="EC" id="4.3.1.18"/>
    </reaction>
    <physiologicalReaction direction="left-to-right" evidence="9">
        <dbReference type="Rhea" id="RHEA:13978"/>
    </physiologicalReaction>
</comment>
<comment type="cofactor">
    <cofactor evidence="1">
        <name>pyridoxal 5'-phosphate</name>
        <dbReference type="ChEBI" id="CHEBI:597326"/>
    </cofactor>
</comment>
<dbReference type="EC" id="4.3.1.18" evidence="11"/>
<comment type="function">
    <text evidence="10">Catalyzes the conversion of D-serine to pyruvate and ammonia. May play a role in D-serine detoxification.</text>
</comment>
<dbReference type="FunFam" id="3.20.20.10:FF:000016">
    <property type="entry name" value="D-serine dehydratase"/>
    <property type="match status" value="1"/>
</dbReference>
<dbReference type="GO" id="GO:0009636">
    <property type="term" value="P:response to toxic substance"/>
    <property type="evidence" value="ECO:0007669"/>
    <property type="project" value="UniProtKB-KW"/>
</dbReference>
<keyword evidence="4" id="KW-0216">Detoxification</keyword>
<dbReference type="AlphaFoldDB" id="A0A9W4JC68"/>
<comment type="similarity">
    <text evidence="3">Belongs to the DSD1 family.</text>
</comment>
<name>A0A9W4JC68_9EURO</name>
<evidence type="ECO:0000256" key="5">
    <source>
        <dbReference type="ARBA" id="ARBA00022723"/>
    </source>
</evidence>
<accession>A0A9W4JC68</accession>
<protein>
    <recommendedName>
        <fullName evidence="12">D-serine dehydratase</fullName>
        <ecNumber evidence="11">4.3.1.18</ecNumber>
    </recommendedName>
    <alternativeName>
        <fullName evidence="13">D-serine deaminase</fullName>
    </alternativeName>
</protein>
<evidence type="ECO:0000313" key="16">
    <source>
        <dbReference type="Proteomes" id="UP001152649"/>
    </source>
</evidence>
<dbReference type="EMBL" id="CAJVPG010000244">
    <property type="protein sequence ID" value="CAG8383331.1"/>
    <property type="molecule type" value="Genomic_DNA"/>
</dbReference>
<evidence type="ECO:0000256" key="6">
    <source>
        <dbReference type="ARBA" id="ARBA00022833"/>
    </source>
</evidence>
<keyword evidence="6" id="KW-0862">Zinc</keyword>
<evidence type="ECO:0000256" key="8">
    <source>
        <dbReference type="ARBA" id="ARBA00023239"/>
    </source>
</evidence>
<dbReference type="SMART" id="SM01119">
    <property type="entry name" value="D-ser_dehydrat"/>
    <property type="match status" value="1"/>
</dbReference>
<dbReference type="Pfam" id="PF14031">
    <property type="entry name" value="D-ser_dehydrat"/>
    <property type="match status" value="1"/>
</dbReference>
<evidence type="ECO:0000259" key="14">
    <source>
        <dbReference type="SMART" id="SM01119"/>
    </source>
</evidence>
<dbReference type="GO" id="GO:0046872">
    <property type="term" value="F:metal ion binding"/>
    <property type="evidence" value="ECO:0007669"/>
    <property type="project" value="UniProtKB-KW"/>
</dbReference>
<evidence type="ECO:0000313" key="15">
    <source>
        <dbReference type="EMBL" id="CAG8383331.1"/>
    </source>
</evidence>
<dbReference type="Proteomes" id="UP001152649">
    <property type="component" value="Unassembled WGS sequence"/>
</dbReference>
<evidence type="ECO:0000256" key="13">
    <source>
        <dbReference type="ARBA" id="ARBA00075219"/>
    </source>
</evidence>
<evidence type="ECO:0000256" key="2">
    <source>
        <dbReference type="ARBA" id="ARBA00001947"/>
    </source>
</evidence>
<evidence type="ECO:0000256" key="12">
    <source>
        <dbReference type="ARBA" id="ARBA00069616"/>
    </source>
</evidence>
<proteinExistence type="inferred from homology"/>
<dbReference type="Gene3D" id="2.40.37.20">
    <property type="entry name" value="D-serine dehydratase-like domain"/>
    <property type="match status" value="1"/>
</dbReference>
<reference evidence="15" key="1">
    <citation type="submission" date="2021-07" db="EMBL/GenBank/DDBJ databases">
        <authorList>
            <person name="Branca A.L. A."/>
        </authorList>
    </citation>
    <scope>NUCLEOTIDE SEQUENCE</scope>
</reference>
<evidence type="ECO:0000256" key="1">
    <source>
        <dbReference type="ARBA" id="ARBA00001933"/>
    </source>
</evidence>
<keyword evidence="8" id="KW-0456">Lyase</keyword>
<gene>
    <name evidence="15" type="ORF">PSALAMII_LOCUS5977</name>
</gene>
<keyword evidence="5" id="KW-0479">Metal-binding</keyword>
<keyword evidence="16" id="KW-1185">Reference proteome</keyword>
<sequence>MDYSLENHASYIGRPASELPTPALLLSKPVLEHNTSILLEDVKQLGIKFRPHVKTLKCTEVTRMMLGNGTHRRIVASTLAEIRGSLELVKSGELDEVCTNCFPFKQGTPPSQFLSNTNCRQCLYGLPVSASALPFLETLTKSLKIILMIDSEQQIDLLESYASKSPSVASWPVFIKIDVGSKRAGLVNNSPSLPKLIQRVETSSAANVYGFYCHAGHSYACRTEDAAAAVLQTEVEGVVEAARSLVDDKSDRRIVVSVGSTPTAHVIKRLQGVLPPGMELELHAGNYPSNDLQQVATSLVEPTQQAVRILADVCSVYPDRNEALINAGTIALAKETSEFPGFAIVVDRPQWSVVRMAQEHGILGWAKSEQTDRLVAKTGSKSTEGDQVETAFKVGDKVMLYIQHACITAAMHYAYYVVDEQDIVRETWVPWKGW</sequence>
<dbReference type="InterPro" id="IPR026956">
    <property type="entry name" value="D-ser_dehydrat-like_dom"/>
</dbReference>
<evidence type="ECO:0000256" key="4">
    <source>
        <dbReference type="ARBA" id="ARBA00022575"/>
    </source>
</evidence>
<dbReference type="GO" id="GO:0008721">
    <property type="term" value="F:D-serine ammonia-lyase activity"/>
    <property type="evidence" value="ECO:0007669"/>
    <property type="project" value="UniProtKB-EC"/>
</dbReference>
<evidence type="ECO:0000256" key="11">
    <source>
        <dbReference type="ARBA" id="ARBA00066349"/>
    </source>
</evidence>
<dbReference type="InterPro" id="IPR029066">
    <property type="entry name" value="PLP-binding_barrel"/>
</dbReference>
<keyword evidence="7" id="KW-0663">Pyridoxal phosphate</keyword>
<evidence type="ECO:0000256" key="7">
    <source>
        <dbReference type="ARBA" id="ARBA00022898"/>
    </source>
</evidence>
<dbReference type="InterPro" id="IPR051466">
    <property type="entry name" value="D-amino_acid_metab_enzyme"/>
</dbReference>
<organism evidence="15 16">
    <name type="scientific">Penicillium salamii</name>
    <dbReference type="NCBI Taxonomy" id="1612424"/>
    <lineage>
        <taxon>Eukaryota</taxon>
        <taxon>Fungi</taxon>
        <taxon>Dikarya</taxon>
        <taxon>Ascomycota</taxon>
        <taxon>Pezizomycotina</taxon>
        <taxon>Eurotiomycetes</taxon>
        <taxon>Eurotiomycetidae</taxon>
        <taxon>Eurotiales</taxon>
        <taxon>Aspergillaceae</taxon>
        <taxon>Penicillium</taxon>
    </lineage>
</organism>
<evidence type="ECO:0000256" key="3">
    <source>
        <dbReference type="ARBA" id="ARBA00005323"/>
    </source>
</evidence>
<evidence type="ECO:0000256" key="9">
    <source>
        <dbReference type="ARBA" id="ARBA00051198"/>
    </source>
</evidence>
<feature type="domain" description="D-serine dehydratase-like" evidence="14">
    <location>
        <begin position="306"/>
        <end position="419"/>
    </location>
</feature>
<evidence type="ECO:0000256" key="10">
    <source>
        <dbReference type="ARBA" id="ARBA00055764"/>
    </source>
</evidence>
<dbReference type="PANTHER" id="PTHR28004:SF2">
    <property type="entry name" value="D-SERINE DEHYDRATASE"/>
    <property type="match status" value="1"/>
</dbReference>
<dbReference type="PANTHER" id="PTHR28004">
    <property type="entry name" value="ZGC:162816-RELATED"/>
    <property type="match status" value="1"/>
</dbReference>
<dbReference type="InterPro" id="IPR001608">
    <property type="entry name" value="Ala_racemase_N"/>
</dbReference>